<dbReference type="Pfam" id="PF09832">
    <property type="entry name" value="DUF2059"/>
    <property type="match status" value="1"/>
</dbReference>
<dbReference type="Proteomes" id="UP000252387">
    <property type="component" value="Unassembled WGS sequence"/>
</dbReference>
<organism evidence="4 5">
    <name type="scientific">Rhodanobacter denitrificans</name>
    <dbReference type="NCBI Taxonomy" id="666685"/>
    <lineage>
        <taxon>Bacteria</taxon>
        <taxon>Pseudomonadati</taxon>
        <taxon>Pseudomonadota</taxon>
        <taxon>Gammaproteobacteria</taxon>
        <taxon>Lysobacterales</taxon>
        <taxon>Rhodanobacteraceae</taxon>
        <taxon>Rhodanobacter</taxon>
    </lineage>
</organism>
<reference evidence="4 5" key="1">
    <citation type="submission" date="2018-05" db="EMBL/GenBank/DDBJ databases">
        <title>Draft genome sequence of Rhodanobacter denitrificans Yn1 isolated from gold copper mine.</title>
        <authorList>
            <person name="Yang N."/>
            <person name="Mazhar H.S."/>
            <person name="Rensing C."/>
        </authorList>
    </citation>
    <scope>NUCLEOTIDE SEQUENCE [LARGE SCALE GENOMIC DNA]</scope>
    <source>
        <strain evidence="4 5">Yn1</strain>
    </source>
</reference>
<evidence type="ECO:0000313" key="4">
    <source>
        <dbReference type="EMBL" id="RCS28757.1"/>
    </source>
</evidence>
<keyword evidence="5" id="KW-1185">Reference proteome</keyword>
<keyword evidence="2" id="KW-0732">Signal</keyword>
<dbReference type="AlphaFoldDB" id="A0A368KAD2"/>
<feature type="signal peptide" evidence="2">
    <location>
        <begin position="1"/>
        <end position="22"/>
    </location>
</feature>
<dbReference type="EMBL" id="QFWQ01000010">
    <property type="protein sequence ID" value="RCS28757.1"/>
    <property type="molecule type" value="Genomic_DNA"/>
</dbReference>
<evidence type="ECO:0000256" key="1">
    <source>
        <dbReference type="SAM" id="MobiDB-lite"/>
    </source>
</evidence>
<name>A0A368KAD2_9GAMM</name>
<dbReference type="OrthoDB" id="490569at2"/>
<feature type="compositionally biased region" description="Basic residues" evidence="1">
    <location>
        <begin position="170"/>
        <end position="191"/>
    </location>
</feature>
<accession>A0A368KAD2</accession>
<evidence type="ECO:0000256" key="2">
    <source>
        <dbReference type="SAM" id="SignalP"/>
    </source>
</evidence>
<comment type="caution">
    <text evidence="4">The sequence shown here is derived from an EMBL/GenBank/DDBJ whole genome shotgun (WGS) entry which is preliminary data.</text>
</comment>
<protein>
    <submittedName>
        <fullName evidence="4">DUF2059 domain-containing protein</fullName>
    </submittedName>
</protein>
<feature type="compositionally biased region" description="Low complexity" evidence="1">
    <location>
        <begin position="192"/>
        <end position="208"/>
    </location>
</feature>
<feature type="region of interest" description="Disordered" evidence="1">
    <location>
        <begin position="144"/>
        <end position="208"/>
    </location>
</feature>
<gene>
    <name evidence="4" type="ORF">DEO45_15150</name>
</gene>
<dbReference type="RefSeq" id="WP_114345346.1">
    <property type="nucleotide sequence ID" value="NZ_QFWQ01000010.1"/>
</dbReference>
<sequence>MRSWIRIGALLWLLVFCGSAGAVVAPSEQQVRDLFKVMQVEQTLGQMNTQMAAQMRQKLPCVPAEYWQGFVDGDGAAAVVQRMVPVFQRHFSGEEIDGLLKFYRSPLGQKVLTEMPAAMAEATQVGQQWGQERTRTMLQELEKKGSLDAQGRCPAAPEAAESETRPATRPGKKHVRHKPVHHHKPAAKPKSKPAAAPAPAKSAAPAQS</sequence>
<dbReference type="InterPro" id="IPR018637">
    <property type="entry name" value="DUF2059"/>
</dbReference>
<feature type="domain" description="DUF2059" evidence="3">
    <location>
        <begin position="80"/>
        <end position="134"/>
    </location>
</feature>
<feature type="chain" id="PRO_5016603920" evidence="2">
    <location>
        <begin position="23"/>
        <end position="208"/>
    </location>
</feature>
<evidence type="ECO:0000259" key="3">
    <source>
        <dbReference type="Pfam" id="PF09832"/>
    </source>
</evidence>
<proteinExistence type="predicted"/>
<evidence type="ECO:0000313" key="5">
    <source>
        <dbReference type="Proteomes" id="UP000252387"/>
    </source>
</evidence>